<dbReference type="InterPro" id="IPR000537">
    <property type="entry name" value="UbiA_prenyltransferase"/>
</dbReference>
<feature type="transmembrane region" description="Helical" evidence="6">
    <location>
        <begin position="300"/>
        <end position="322"/>
    </location>
</feature>
<organism evidence="7 8">
    <name type="scientific">Sphingomonas citri</name>
    <dbReference type="NCBI Taxonomy" id="2862499"/>
    <lineage>
        <taxon>Bacteria</taxon>
        <taxon>Pseudomonadati</taxon>
        <taxon>Pseudomonadota</taxon>
        <taxon>Alphaproteobacteria</taxon>
        <taxon>Sphingomonadales</taxon>
        <taxon>Sphingomonadaceae</taxon>
        <taxon>Sphingomonas</taxon>
    </lineage>
</organism>
<dbReference type="RefSeq" id="WP_219747364.1">
    <property type="nucleotide sequence ID" value="NZ_JAHXZN010000001.1"/>
</dbReference>
<evidence type="ECO:0000256" key="2">
    <source>
        <dbReference type="ARBA" id="ARBA00022475"/>
    </source>
</evidence>
<keyword evidence="5 6" id="KW-0472">Membrane</keyword>
<evidence type="ECO:0000313" key="8">
    <source>
        <dbReference type="Proteomes" id="UP000759103"/>
    </source>
</evidence>
<dbReference type="InterPro" id="IPR044878">
    <property type="entry name" value="UbiA_sf"/>
</dbReference>
<dbReference type="EMBL" id="JAHXZN010000001">
    <property type="protein sequence ID" value="MBW6529905.1"/>
    <property type="molecule type" value="Genomic_DNA"/>
</dbReference>
<dbReference type="CDD" id="cd13963">
    <property type="entry name" value="PT_UbiA_2"/>
    <property type="match status" value="1"/>
</dbReference>
<protein>
    <submittedName>
        <fullName evidence="7">UbiA family prenyltransferase</fullName>
    </submittedName>
</protein>
<keyword evidence="4 6" id="KW-1133">Transmembrane helix</keyword>
<keyword evidence="3 6" id="KW-0812">Transmembrane</keyword>
<keyword evidence="8" id="KW-1185">Reference proteome</keyword>
<evidence type="ECO:0000256" key="6">
    <source>
        <dbReference type="SAM" id="Phobius"/>
    </source>
</evidence>
<dbReference type="InterPro" id="IPR036412">
    <property type="entry name" value="HAD-like_sf"/>
</dbReference>
<name>A0ABS7BJW1_9SPHN</name>
<evidence type="ECO:0000256" key="3">
    <source>
        <dbReference type="ARBA" id="ARBA00022692"/>
    </source>
</evidence>
<evidence type="ECO:0000256" key="4">
    <source>
        <dbReference type="ARBA" id="ARBA00022989"/>
    </source>
</evidence>
<evidence type="ECO:0000313" key="7">
    <source>
        <dbReference type="EMBL" id="MBW6529905.1"/>
    </source>
</evidence>
<dbReference type="Gene3D" id="3.40.50.1000">
    <property type="entry name" value="HAD superfamily/HAD-like"/>
    <property type="match status" value="1"/>
</dbReference>
<sequence>MDDGTALAMAEVRGDAPARSRPLVVDLDHSLVRTDTLHECLVTLVFRYPRRVPTVARALGQGRAAFKRAAMLHAGLDCEALPLDPAVVEAIARRRASGGEVHLVTAADQLIADGVAAATGLFDSATGSDGAANLKAEAKAEALARRFPNGFDYVGDSLADLPVWRRADAALLAGDRRGVARRLAHERIVPELLPRRPVRARDWVKALRLHQWSKNLLVLAPIVLSHEFVAPALLLQALAAFVLFGVVASATYLINDLADLSADRRHPSKRYRALAAGLIPLAAAVPLAAGLLGAGLIAGWLLAPAFGAALSCYAALTLLYSFRLKREPLVDVAAIAALFTLRVVAGMVVIGHPVSLWLATFTATLFLSLALAKRSAELVQAARSGRPVHGRGYLPGDEPLTLALGVAAGVVSVLVMVMYMSVDAMPSGLYALDGALYLIPAVLCLWVMRVWLLAHRGALDDDPVIFALRDRVSWWHAAAVAGLWLVAVGGRVA</sequence>
<comment type="subcellular location">
    <subcellularLocation>
        <location evidence="1">Membrane</location>
        <topology evidence="1">Multi-pass membrane protein</topology>
    </subcellularLocation>
</comment>
<feature type="transmembrane region" description="Helical" evidence="6">
    <location>
        <begin position="329"/>
        <end position="350"/>
    </location>
</feature>
<keyword evidence="2" id="KW-1003">Cell membrane</keyword>
<accession>A0ABS7BJW1</accession>
<reference evidence="7 8" key="1">
    <citation type="submission" date="2021-07" db="EMBL/GenBank/DDBJ databases">
        <title>Sphingomonas sp.</title>
        <authorList>
            <person name="Feng G."/>
            <person name="Li J."/>
            <person name="Pan M."/>
        </authorList>
    </citation>
    <scope>NUCLEOTIDE SEQUENCE [LARGE SCALE GENOMIC DNA]</scope>
    <source>
        <strain evidence="7 8">RRHST34</strain>
    </source>
</reference>
<dbReference type="Gene3D" id="1.10.357.140">
    <property type="entry name" value="UbiA prenyltransferase"/>
    <property type="match status" value="1"/>
</dbReference>
<feature type="transmembrane region" description="Helical" evidence="6">
    <location>
        <begin position="434"/>
        <end position="454"/>
    </location>
</feature>
<evidence type="ECO:0000256" key="5">
    <source>
        <dbReference type="ARBA" id="ARBA00023136"/>
    </source>
</evidence>
<feature type="transmembrane region" description="Helical" evidence="6">
    <location>
        <begin position="400"/>
        <end position="422"/>
    </location>
</feature>
<dbReference type="NCBIfam" id="NF006088">
    <property type="entry name" value="PRK08238.1"/>
    <property type="match status" value="1"/>
</dbReference>
<proteinExistence type="predicted"/>
<dbReference type="Pfam" id="PF12710">
    <property type="entry name" value="HAD"/>
    <property type="match status" value="1"/>
</dbReference>
<feature type="transmembrane region" description="Helical" evidence="6">
    <location>
        <begin position="474"/>
        <end position="492"/>
    </location>
</feature>
<dbReference type="SUPFAM" id="SSF56784">
    <property type="entry name" value="HAD-like"/>
    <property type="match status" value="1"/>
</dbReference>
<dbReference type="Pfam" id="PF01040">
    <property type="entry name" value="UbiA"/>
    <property type="match status" value="1"/>
</dbReference>
<dbReference type="InterPro" id="IPR023214">
    <property type="entry name" value="HAD_sf"/>
</dbReference>
<feature type="transmembrane region" description="Helical" evidence="6">
    <location>
        <begin position="233"/>
        <end position="254"/>
    </location>
</feature>
<comment type="caution">
    <text evidence="7">The sequence shown here is derived from an EMBL/GenBank/DDBJ whole genome shotgun (WGS) entry which is preliminary data.</text>
</comment>
<feature type="transmembrane region" description="Helical" evidence="6">
    <location>
        <begin position="274"/>
        <end position="294"/>
    </location>
</feature>
<evidence type="ECO:0000256" key="1">
    <source>
        <dbReference type="ARBA" id="ARBA00004141"/>
    </source>
</evidence>
<gene>
    <name evidence="7" type="ORF">KZ820_04090</name>
</gene>
<dbReference type="Proteomes" id="UP000759103">
    <property type="component" value="Unassembled WGS sequence"/>
</dbReference>